<evidence type="ECO:0000313" key="3">
    <source>
        <dbReference type="Proteomes" id="UP000239757"/>
    </source>
</evidence>
<name>A0A2P5VRB5_GOSBA</name>
<dbReference type="Proteomes" id="UP000239757">
    <property type="component" value="Unassembled WGS sequence"/>
</dbReference>
<dbReference type="EMBL" id="KZ671345">
    <property type="protein sequence ID" value="PPR81384.1"/>
    <property type="molecule type" value="Genomic_DNA"/>
</dbReference>
<evidence type="ECO:0000256" key="1">
    <source>
        <dbReference type="SAM" id="MobiDB-lite"/>
    </source>
</evidence>
<dbReference type="AlphaFoldDB" id="A0A2P5VRB5"/>
<proteinExistence type="predicted"/>
<organism evidence="2 3">
    <name type="scientific">Gossypium barbadense</name>
    <name type="common">Sea Island cotton</name>
    <name type="synonym">Hibiscus barbadensis</name>
    <dbReference type="NCBI Taxonomy" id="3634"/>
    <lineage>
        <taxon>Eukaryota</taxon>
        <taxon>Viridiplantae</taxon>
        <taxon>Streptophyta</taxon>
        <taxon>Embryophyta</taxon>
        <taxon>Tracheophyta</taxon>
        <taxon>Spermatophyta</taxon>
        <taxon>Magnoliopsida</taxon>
        <taxon>eudicotyledons</taxon>
        <taxon>Gunneridae</taxon>
        <taxon>Pentapetalae</taxon>
        <taxon>rosids</taxon>
        <taxon>malvids</taxon>
        <taxon>Malvales</taxon>
        <taxon>Malvaceae</taxon>
        <taxon>Malvoideae</taxon>
        <taxon>Gossypium</taxon>
    </lineage>
</organism>
<feature type="region of interest" description="Disordered" evidence="1">
    <location>
        <begin position="1"/>
        <end position="23"/>
    </location>
</feature>
<reference evidence="2 3" key="1">
    <citation type="submission" date="2015-01" db="EMBL/GenBank/DDBJ databases">
        <title>Genome of allotetraploid Gossypium barbadense reveals genomic plasticity and fiber elongation in cotton evolution.</title>
        <authorList>
            <person name="Chen X."/>
            <person name="Liu X."/>
            <person name="Zhao B."/>
            <person name="Zheng H."/>
            <person name="Hu Y."/>
            <person name="Lu G."/>
            <person name="Yang C."/>
            <person name="Chen J."/>
            <person name="Shan C."/>
            <person name="Zhang L."/>
            <person name="Zhou Y."/>
            <person name="Wang L."/>
            <person name="Guo W."/>
            <person name="Bai Y."/>
            <person name="Ruan J."/>
            <person name="Shangguan X."/>
            <person name="Mao Y."/>
            <person name="Jiang J."/>
            <person name="Zhu Y."/>
            <person name="Lei J."/>
            <person name="Kang H."/>
            <person name="Chen S."/>
            <person name="He X."/>
            <person name="Wang R."/>
            <person name="Wang Y."/>
            <person name="Chen J."/>
            <person name="Wang L."/>
            <person name="Yu S."/>
            <person name="Wang B."/>
            <person name="Wei J."/>
            <person name="Song S."/>
            <person name="Lu X."/>
            <person name="Gao Z."/>
            <person name="Gu W."/>
            <person name="Deng X."/>
            <person name="Ma D."/>
            <person name="Wang S."/>
            <person name="Liang W."/>
            <person name="Fang L."/>
            <person name="Cai C."/>
            <person name="Zhu X."/>
            <person name="Zhou B."/>
            <person name="Zhang Y."/>
            <person name="Chen Z."/>
            <person name="Xu S."/>
            <person name="Zhu R."/>
            <person name="Wang S."/>
            <person name="Zhang T."/>
            <person name="Zhao G."/>
        </authorList>
    </citation>
    <scope>NUCLEOTIDE SEQUENCE [LARGE SCALE GENOMIC DNA]</scope>
    <source>
        <strain evidence="3">cv. Xinhai21</strain>
        <tissue evidence="2">Leaf</tissue>
    </source>
</reference>
<protein>
    <submittedName>
        <fullName evidence="2">Uncharacterized protein</fullName>
    </submittedName>
</protein>
<accession>A0A2P5VRB5</accession>
<sequence>MHNTIESGPTIHKKQALQPNSIKDEGEGLGCSFGEMPQWVEKLKQMNGNFACKDEDEGTEDLSASLVVEIAEKIFLWKQYV</sequence>
<evidence type="ECO:0000313" key="2">
    <source>
        <dbReference type="EMBL" id="PPR81384.1"/>
    </source>
</evidence>
<gene>
    <name evidence="2" type="ORF">GOBAR_AA39331</name>
</gene>